<evidence type="ECO:0000313" key="2">
    <source>
        <dbReference type="Proteomes" id="UP001156629"/>
    </source>
</evidence>
<gene>
    <name evidence="1" type="ORF">GCM10007870_05330</name>
</gene>
<accession>A0ABQ5WQJ5</accession>
<dbReference type="Proteomes" id="UP001156629">
    <property type="component" value="Unassembled WGS sequence"/>
</dbReference>
<organism evidence="1 2">
    <name type="scientific">Gluconobacter kondonii</name>
    <dbReference type="NCBI Taxonomy" id="941463"/>
    <lineage>
        <taxon>Bacteria</taxon>
        <taxon>Pseudomonadati</taxon>
        <taxon>Pseudomonadota</taxon>
        <taxon>Alphaproteobacteria</taxon>
        <taxon>Acetobacterales</taxon>
        <taxon>Acetobacteraceae</taxon>
        <taxon>Gluconobacter</taxon>
    </lineage>
</organism>
<sequence>MAAPANTVPIMAAGAITAAPIIAAGAAHGAQDGAGDRVITLAPIPDAVRGGLPAYVPAPGLEDPAMVRVDRVDPTAGPKVPPDRDLVAEDPEAVRDREGQAAEEWALVTMAVARAVVDPVAVMAPVGAAEPYHICS</sequence>
<name>A0ABQ5WQJ5_9PROT</name>
<dbReference type="EMBL" id="BSNV01000002">
    <property type="protein sequence ID" value="GLQ64949.1"/>
    <property type="molecule type" value="Genomic_DNA"/>
</dbReference>
<evidence type="ECO:0000313" key="1">
    <source>
        <dbReference type="EMBL" id="GLQ64949.1"/>
    </source>
</evidence>
<keyword evidence="2" id="KW-1185">Reference proteome</keyword>
<comment type="caution">
    <text evidence="1">The sequence shown here is derived from an EMBL/GenBank/DDBJ whole genome shotgun (WGS) entry which is preliminary data.</text>
</comment>
<protein>
    <submittedName>
        <fullName evidence="1">Uncharacterized protein</fullName>
    </submittedName>
</protein>
<proteinExistence type="predicted"/>
<reference evidence="2" key="1">
    <citation type="journal article" date="2019" name="Int. J. Syst. Evol. Microbiol.">
        <title>The Global Catalogue of Microorganisms (GCM) 10K type strain sequencing project: providing services to taxonomists for standard genome sequencing and annotation.</title>
        <authorList>
            <consortium name="The Broad Institute Genomics Platform"/>
            <consortium name="The Broad Institute Genome Sequencing Center for Infectious Disease"/>
            <person name="Wu L."/>
            <person name="Ma J."/>
        </authorList>
    </citation>
    <scope>NUCLEOTIDE SEQUENCE [LARGE SCALE GENOMIC DNA]</scope>
    <source>
        <strain evidence="2">NBRC 3266</strain>
    </source>
</reference>